<evidence type="ECO:0000256" key="5">
    <source>
        <dbReference type="RuleBase" id="RU361279"/>
    </source>
</evidence>
<keyword evidence="2 4" id="KW-0547">Nucleotide-binding</keyword>
<proteinExistence type="inferred from homology"/>
<keyword evidence="5" id="KW-0460">Magnesium</keyword>
<feature type="binding site" evidence="4">
    <location>
        <begin position="16"/>
        <end position="20"/>
    </location>
    <ligand>
        <name>ATP</name>
        <dbReference type="ChEBI" id="CHEBI:30616"/>
    </ligand>
</feature>
<dbReference type="PANTHER" id="PTHR23407:SF1">
    <property type="entry name" value="5-FORMYLTETRAHYDROFOLATE CYCLO-LIGASE"/>
    <property type="match status" value="1"/>
</dbReference>
<dbReference type="GO" id="GO:0035999">
    <property type="term" value="P:tetrahydrofolate interconversion"/>
    <property type="evidence" value="ECO:0007669"/>
    <property type="project" value="TreeGrafter"/>
</dbReference>
<keyword evidence="3 4" id="KW-0067">ATP-binding</keyword>
<dbReference type="EMBL" id="POTC01000011">
    <property type="protein sequence ID" value="POF63153.1"/>
    <property type="molecule type" value="Genomic_DNA"/>
</dbReference>
<feature type="binding site" evidence="4">
    <location>
        <begin position="139"/>
        <end position="147"/>
    </location>
    <ligand>
        <name>ATP</name>
        <dbReference type="ChEBI" id="CHEBI:30616"/>
    </ligand>
</feature>
<dbReference type="InterPro" id="IPR002698">
    <property type="entry name" value="FTHF_cligase"/>
</dbReference>
<dbReference type="OrthoDB" id="9801938at2"/>
<evidence type="ECO:0000256" key="3">
    <source>
        <dbReference type="ARBA" id="ARBA00022840"/>
    </source>
</evidence>
<sequence length="201" mass="21664">MTNPADTDSPALAAAKAELRRRCRALRAAGPPTMAQEDALRAGIAARVDMAPPGSAIALVWPLPGEIDLRPLFAPLHRRGYRVLLPFTPPRGQPLSFHHWHPDVTMCNGRFATWHPDSHADVPDMVFVPLLAFDRQGGRLGYGGGYYDRTLACLPHAVAIGYGLATQEVAHIPMGRHDVKLSGIITDHGWIGGHGAGPVRA</sequence>
<protein>
    <recommendedName>
        <fullName evidence="5">5-formyltetrahydrofolate cyclo-ligase</fullName>
        <ecNumber evidence="5">6.3.3.2</ecNumber>
    </recommendedName>
</protein>
<comment type="similarity">
    <text evidence="1 5">Belongs to the 5-formyltetrahydrofolate cyclo-ligase family.</text>
</comment>
<dbReference type="Pfam" id="PF01812">
    <property type="entry name" value="5-FTHF_cyc-lig"/>
    <property type="match status" value="1"/>
</dbReference>
<organism evidence="6 7">
    <name type="scientific">Novacetimonas maltaceti</name>
    <dbReference type="NCBI Taxonomy" id="1203393"/>
    <lineage>
        <taxon>Bacteria</taxon>
        <taxon>Pseudomonadati</taxon>
        <taxon>Pseudomonadota</taxon>
        <taxon>Alphaproteobacteria</taxon>
        <taxon>Acetobacterales</taxon>
        <taxon>Acetobacteraceae</taxon>
        <taxon>Novacetimonas</taxon>
    </lineage>
</organism>
<comment type="cofactor">
    <cofactor evidence="5">
        <name>Mg(2+)</name>
        <dbReference type="ChEBI" id="CHEBI:18420"/>
    </cofactor>
</comment>
<dbReference type="PIRSF" id="PIRSF006806">
    <property type="entry name" value="FTHF_cligase"/>
    <property type="match status" value="1"/>
</dbReference>
<dbReference type="GO" id="GO:0030272">
    <property type="term" value="F:5-formyltetrahydrofolate cyclo-ligase activity"/>
    <property type="evidence" value="ECO:0007669"/>
    <property type="project" value="UniProtKB-EC"/>
</dbReference>
<dbReference type="GO" id="GO:0046872">
    <property type="term" value="F:metal ion binding"/>
    <property type="evidence" value="ECO:0007669"/>
    <property type="project" value="UniProtKB-KW"/>
</dbReference>
<dbReference type="AlphaFoldDB" id="A0A2S3W3M6"/>
<dbReference type="NCBIfam" id="TIGR02727">
    <property type="entry name" value="MTHFS_bact"/>
    <property type="match status" value="1"/>
</dbReference>
<keyword evidence="7" id="KW-1185">Reference proteome</keyword>
<keyword evidence="6" id="KW-0436">Ligase</keyword>
<dbReference type="Proteomes" id="UP000237344">
    <property type="component" value="Unassembled WGS sequence"/>
</dbReference>
<dbReference type="RefSeq" id="WP_110094869.1">
    <property type="nucleotide sequence ID" value="NZ_NKUE01000007.1"/>
</dbReference>
<name>A0A2S3W3M6_9PROT</name>
<reference evidence="6 7" key="1">
    <citation type="submission" date="2018-01" db="EMBL/GenBank/DDBJ databases">
        <title>Draft Genome Sequence of Komagataeibacter maltaceti LMG 1529, a Vinegar Producing Acetic Acid Bacterium Isolated from Malt Vinegar Brewery Acetifiers.</title>
        <authorList>
            <person name="Zhang Q."/>
            <person name="Hollensteiner J."/>
            <person name="Poehlein A."/>
            <person name="Daniel R."/>
        </authorList>
    </citation>
    <scope>NUCLEOTIDE SEQUENCE [LARGE SCALE GENOMIC DNA]</scope>
    <source>
        <strain evidence="6 7">LMG 1529</strain>
    </source>
</reference>
<dbReference type="GO" id="GO:0009396">
    <property type="term" value="P:folic acid-containing compound biosynthetic process"/>
    <property type="evidence" value="ECO:0007669"/>
    <property type="project" value="TreeGrafter"/>
</dbReference>
<keyword evidence="5" id="KW-0479">Metal-binding</keyword>
<feature type="binding site" evidence="4">
    <location>
        <position position="66"/>
    </location>
    <ligand>
        <name>substrate</name>
    </ligand>
</feature>
<evidence type="ECO:0000313" key="7">
    <source>
        <dbReference type="Proteomes" id="UP000237344"/>
    </source>
</evidence>
<dbReference type="PANTHER" id="PTHR23407">
    <property type="entry name" value="ATPASE INHIBITOR/5-FORMYLTETRAHYDROFOLATE CYCLO-LIGASE"/>
    <property type="match status" value="1"/>
</dbReference>
<dbReference type="InterPro" id="IPR037171">
    <property type="entry name" value="NagB/RpiA_transferase-like"/>
</dbReference>
<evidence type="ECO:0000256" key="1">
    <source>
        <dbReference type="ARBA" id="ARBA00010638"/>
    </source>
</evidence>
<comment type="caution">
    <text evidence="6">The sequence shown here is derived from an EMBL/GenBank/DDBJ whole genome shotgun (WGS) entry which is preliminary data.</text>
</comment>
<dbReference type="GO" id="GO:0005524">
    <property type="term" value="F:ATP binding"/>
    <property type="evidence" value="ECO:0007669"/>
    <property type="project" value="UniProtKB-KW"/>
</dbReference>
<accession>A0A2S3W3M6</accession>
<dbReference type="SUPFAM" id="SSF100950">
    <property type="entry name" value="NagB/RpiA/CoA transferase-like"/>
    <property type="match status" value="1"/>
</dbReference>
<dbReference type="InterPro" id="IPR024185">
    <property type="entry name" value="FTHF_cligase-like_sf"/>
</dbReference>
<gene>
    <name evidence="6" type="ORF">KMAL_12370</name>
</gene>
<evidence type="ECO:0000313" key="6">
    <source>
        <dbReference type="EMBL" id="POF63153.1"/>
    </source>
</evidence>
<evidence type="ECO:0000256" key="2">
    <source>
        <dbReference type="ARBA" id="ARBA00022741"/>
    </source>
</evidence>
<dbReference type="Gene3D" id="3.40.50.10420">
    <property type="entry name" value="NagB/RpiA/CoA transferase-like"/>
    <property type="match status" value="1"/>
</dbReference>
<dbReference type="EC" id="6.3.3.2" evidence="5"/>
<comment type="catalytic activity">
    <reaction evidence="5">
        <text>(6S)-5-formyl-5,6,7,8-tetrahydrofolate + ATP = (6R)-5,10-methenyltetrahydrofolate + ADP + phosphate</text>
        <dbReference type="Rhea" id="RHEA:10488"/>
        <dbReference type="ChEBI" id="CHEBI:30616"/>
        <dbReference type="ChEBI" id="CHEBI:43474"/>
        <dbReference type="ChEBI" id="CHEBI:57455"/>
        <dbReference type="ChEBI" id="CHEBI:57457"/>
        <dbReference type="ChEBI" id="CHEBI:456216"/>
        <dbReference type="EC" id="6.3.3.2"/>
    </reaction>
</comment>
<evidence type="ECO:0000256" key="4">
    <source>
        <dbReference type="PIRSR" id="PIRSR006806-1"/>
    </source>
</evidence>